<dbReference type="Pfam" id="PF11066">
    <property type="entry name" value="DUF2867"/>
    <property type="match status" value="1"/>
</dbReference>
<proteinExistence type="predicted"/>
<organism evidence="2">
    <name type="scientific">Thermodesulfobacterium geofontis</name>
    <dbReference type="NCBI Taxonomy" id="1295609"/>
    <lineage>
        <taxon>Bacteria</taxon>
        <taxon>Pseudomonadati</taxon>
        <taxon>Thermodesulfobacteriota</taxon>
        <taxon>Thermodesulfobacteria</taxon>
        <taxon>Thermodesulfobacteriales</taxon>
        <taxon>Thermodesulfobacteriaceae</taxon>
        <taxon>Thermodesulfobacterium</taxon>
    </lineage>
</organism>
<dbReference type="Gene3D" id="3.40.50.720">
    <property type="entry name" value="NAD(P)-binding Rossmann-like Domain"/>
    <property type="match status" value="1"/>
</dbReference>
<dbReference type="PANTHER" id="PTHR48079">
    <property type="entry name" value="PROTEIN YEEZ"/>
    <property type="match status" value="1"/>
</dbReference>
<sequence length="484" mass="55722">MKTVLLTGATGFVGRRLLYSLLNENINIRLLVRNKKKLENQILERCQIFEGDTFNIPVLLEALKGVDVAVYLIHMMGKDENYLEKEKESAENFRVCCERNEVKQIIYLGGLGGDLENASIHLKSRFLTGKILSENPGKVKVAWFRAGVIIGSGSASFEIIRNLVEKLPIMITPKWVDTETCPIYIDDVIKYLKAAIFNENPIHDVIDIGMQPMTFKEMLIETAQVLGLKRIIIKVPLLTPKISSYWLILLTPVNYQLARELVLGLKTRTVKTNDNAKKYFPHIKITPFKEAIKKALEEIEKDQVLSRWCDSAKELVCDVPKNPEISKAVYIDTYIKQIYKSYVSKIFYVCKNIGGEKGWYAFNFLWEIRGLIDKILGGYGTNIGRRSTKEIRVGDVIGFWKVIDIVEDKRLLLEAQMKLPGKAWLEFSINGEIFTQTVYFYPKGLFGRFYWYSFLPFHKLIFKMMINKIVEEAKNLKDFTIPNL</sequence>
<feature type="domain" description="NAD(P)-binding" evidence="1">
    <location>
        <begin position="8"/>
        <end position="114"/>
    </location>
</feature>
<gene>
    <name evidence="2" type="ORF">ENL62_00225</name>
</gene>
<name>A0A7V5K1I7_9BACT</name>
<reference evidence="2" key="1">
    <citation type="journal article" date="2020" name="mSystems">
        <title>Genome- and Community-Level Interaction Insights into Carbon Utilization and Element Cycling Functions of Hydrothermarchaeota in Hydrothermal Sediment.</title>
        <authorList>
            <person name="Zhou Z."/>
            <person name="Liu Y."/>
            <person name="Xu W."/>
            <person name="Pan J."/>
            <person name="Luo Z.H."/>
            <person name="Li M."/>
        </authorList>
    </citation>
    <scope>NUCLEOTIDE SEQUENCE [LARGE SCALE GENOMIC DNA]</scope>
    <source>
        <strain evidence="2">SpSt-1011</strain>
    </source>
</reference>
<dbReference type="InterPro" id="IPR051783">
    <property type="entry name" value="NAD(P)-dependent_oxidoreduct"/>
</dbReference>
<dbReference type="SUPFAM" id="SSF51735">
    <property type="entry name" value="NAD(P)-binding Rossmann-fold domains"/>
    <property type="match status" value="1"/>
</dbReference>
<protein>
    <submittedName>
        <fullName evidence="2">SDR family oxidoreductase</fullName>
    </submittedName>
</protein>
<dbReference type="GO" id="GO:0005737">
    <property type="term" value="C:cytoplasm"/>
    <property type="evidence" value="ECO:0007669"/>
    <property type="project" value="TreeGrafter"/>
</dbReference>
<dbReference type="InterPro" id="IPR021295">
    <property type="entry name" value="DUF2867"/>
</dbReference>
<dbReference type="InterPro" id="IPR036291">
    <property type="entry name" value="NAD(P)-bd_dom_sf"/>
</dbReference>
<dbReference type="AlphaFoldDB" id="A0A7V5K1I7"/>
<dbReference type="GO" id="GO:0004029">
    <property type="term" value="F:aldehyde dehydrogenase (NAD+) activity"/>
    <property type="evidence" value="ECO:0007669"/>
    <property type="project" value="TreeGrafter"/>
</dbReference>
<dbReference type="PANTHER" id="PTHR48079:SF6">
    <property type="entry name" value="NAD(P)-BINDING DOMAIN-CONTAINING PROTEIN-RELATED"/>
    <property type="match status" value="1"/>
</dbReference>
<dbReference type="EMBL" id="DRUQ01000015">
    <property type="protein sequence ID" value="HHH85994.1"/>
    <property type="molecule type" value="Genomic_DNA"/>
</dbReference>
<evidence type="ECO:0000259" key="1">
    <source>
        <dbReference type="Pfam" id="PF13460"/>
    </source>
</evidence>
<accession>A0A7V5K1I7</accession>
<dbReference type="InterPro" id="IPR016040">
    <property type="entry name" value="NAD(P)-bd_dom"/>
</dbReference>
<dbReference type="Pfam" id="PF13460">
    <property type="entry name" value="NAD_binding_10"/>
    <property type="match status" value="1"/>
</dbReference>
<comment type="caution">
    <text evidence="2">The sequence shown here is derived from an EMBL/GenBank/DDBJ whole genome shotgun (WGS) entry which is preliminary data.</text>
</comment>
<evidence type="ECO:0000313" key="2">
    <source>
        <dbReference type="EMBL" id="HHH85994.1"/>
    </source>
</evidence>